<accession>A0A840IEI9</accession>
<evidence type="ECO:0000313" key="2">
    <source>
        <dbReference type="Proteomes" id="UP000585272"/>
    </source>
</evidence>
<dbReference type="RefSeq" id="WP_183342952.1">
    <property type="nucleotide sequence ID" value="NZ_JACHNU010000003.1"/>
</dbReference>
<dbReference type="AlphaFoldDB" id="A0A840IEI9"/>
<comment type="caution">
    <text evidence="1">The sequence shown here is derived from an EMBL/GenBank/DDBJ whole genome shotgun (WGS) entry which is preliminary data.</text>
</comment>
<keyword evidence="2" id="KW-1185">Reference proteome</keyword>
<gene>
    <name evidence="1" type="ORF">BDZ31_002815</name>
</gene>
<proteinExistence type="predicted"/>
<organism evidence="1 2">
    <name type="scientific">Conexibacter arvalis</name>
    <dbReference type="NCBI Taxonomy" id="912552"/>
    <lineage>
        <taxon>Bacteria</taxon>
        <taxon>Bacillati</taxon>
        <taxon>Actinomycetota</taxon>
        <taxon>Thermoleophilia</taxon>
        <taxon>Solirubrobacterales</taxon>
        <taxon>Conexibacteraceae</taxon>
        <taxon>Conexibacter</taxon>
    </lineage>
</organism>
<reference evidence="1 2" key="1">
    <citation type="submission" date="2020-08" db="EMBL/GenBank/DDBJ databases">
        <title>Genomic Encyclopedia of Archaeal and Bacterial Type Strains, Phase II (KMG-II): from individual species to whole genera.</title>
        <authorList>
            <person name="Goeker M."/>
        </authorList>
    </citation>
    <scope>NUCLEOTIDE SEQUENCE [LARGE SCALE GENOMIC DNA]</scope>
    <source>
        <strain evidence="1 2">DSM 23288</strain>
    </source>
</reference>
<evidence type="ECO:0000313" key="1">
    <source>
        <dbReference type="EMBL" id="MBB4663226.1"/>
    </source>
</evidence>
<sequence length="119" mass="14035">MGRRSRQRDRAERLVAPTTDYADPDGNVLTLRGALTPATRRQYAEVVGGSPLSQEDAWQRAVEFLFERLAVRWTIHDVPIEKQKELLARYRFASQDERRWIRDTLREHLAEWFPDMRAP</sequence>
<name>A0A840IEI9_9ACTN</name>
<dbReference type="EMBL" id="JACHNU010000003">
    <property type="protein sequence ID" value="MBB4663226.1"/>
    <property type="molecule type" value="Genomic_DNA"/>
</dbReference>
<protein>
    <submittedName>
        <fullName evidence="1">Uncharacterized protein</fullName>
    </submittedName>
</protein>
<dbReference type="Proteomes" id="UP000585272">
    <property type="component" value="Unassembled WGS sequence"/>
</dbReference>